<evidence type="ECO:0000313" key="2">
    <source>
        <dbReference type="EMBL" id="CAE6452049.1"/>
    </source>
</evidence>
<evidence type="ECO:0000313" key="3">
    <source>
        <dbReference type="Proteomes" id="UP000663831"/>
    </source>
</evidence>
<feature type="region of interest" description="Disordered" evidence="1">
    <location>
        <begin position="1"/>
        <end position="90"/>
    </location>
</feature>
<gene>
    <name evidence="2" type="ORF">RDB_LOCUS67733</name>
</gene>
<feature type="compositionally biased region" description="Polar residues" evidence="1">
    <location>
        <begin position="1"/>
        <end position="18"/>
    </location>
</feature>
<evidence type="ECO:0000256" key="1">
    <source>
        <dbReference type="SAM" id="MobiDB-lite"/>
    </source>
</evidence>
<sequence length="133" mass="14220">MISPTHSNLYQTSSSSSVFRGDHNTPASQSSFHDEDVDTQHTSSSSLARSLSSGQSSTFNSPTQSNSSDERSIEDGPHLPKTQATKRDKLIGEAEKVVSKVIRDPELHERAILRAAGGKEAADGLAVIDSNVL</sequence>
<dbReference type="Proteomes" id="UP000663831">
    <property type="component" value="Unassembled WGS sequence"/>
</dbReference>
<dbReference type="EMBL" id="CAJMWV010002023">
    <property type="protein sequence ID" value="CAE6452049.1"/>
    <property type="molecule type" value="Genomic_DNA"/>
</dbReference>
<proteinExistence type="predicted"/>
<organism evidence="2 3">
    <name type="scientific">Rhizoctonia solani</name>
    <dbReference type="NCBI Taxonomy" id="456999"/>
    <lineage>
        <taxon>Eukaryota</taxon>
        <taxon>Fungi</taxon>
        <taxon>Dikarya</taxon>
        <taxon>Basidiomycota</taxon>
        <taxon>Agaricomycotina</taxon>
        <taxon>Agaricomycetes</taxon>
        <taxon>Cantharellales</taxon>
        <taxon>Ceratobasidiaceae</taxon>
        <taxon>Rhizoctonia</taxon>
    </lineage>
</organism>
<name>A0A8H3BAP6_9AGAM</name>
<dbReference type="AlphaFoldDB" id="A0A8H3BAP6"/>
<feature type="compositionally biased region" description="Basic and acidic residues" evidence="1">
    <location>
        <begin position="68"/>
        <end position="78"/>
    </location>
</feature>
<reference evidence="2" key="1">
    <citation type="submission" date="2021-01" db="EMBL/GenBank/DDBJ databases">
        <authorList>
            <person name="Kaushik A."/>
        </authorList>
    </citation>
    <scope>NUCLEOTIDE SEQUENCE</scope>
    <source>
        <strain evidence="2">AG3-1AP</strain>
    </source>
</reference>
<comment type="caution">
    <text evidence="2">The sequence shown here is derived from an EMBL/GenBank/DDBJ whole genome shotgun (WGS) entry which is preliminary data.</text>
</comment>
<feature type="compositionally biased region" description="Low complexity" evidence="1">
    <location>
        <begin position="43"/>
        <end position="57"/>
    </location>
</feature>
<accession>A0A8H3BAP6</accession>
<protein>
    <submittedName>
        <fullName evidence="2">Uncharacterized protein</fullName>
    </submittedName>
</protein>
<feature type="compositionally biased region" description="Polar residues" evidence="1">
    <location>
        <begin position="58"/>
        <end position="67"/>
    </location>
</feature>
<dbReference type="OrthoDB" id="3210574at2759"/>